<sequence>MKEVAGYFVPIDIVHQVLDTLHIPDDGIHDDFLENPINDWLADQKKNILAAVHDRSPMVGTPDDLGVMFLTQFVEAVEGAARPEETEKDLEVKKWLVEEGGAPEGKVEWLRFYDTARITLNGTKPVRRNVRPDYHKREVYEPIRQRGIEREKARLAELKKMTAEDLEELRAKGYGSEVISAAELERIKSL</sequence>
<dbReference type="GeneID" id="20675377"/>
<keyword evidence="2" id="KW-1185">Reference proteome</keyword>
<evidence type="ECO:0000313" key="1">
    <source>
        <dbReference type="EMBL" id="ETW78394.1"/>
    </source>
</evidence>
<organism evidence="1 2">
    <name type="scientific">Heterobasidion irregulare (strain TC 32-1)</name>
    <dbReference type="NCBI Taxonomy" id="747525"/>
    <lineage>
        <taxon>Eukaryota</taxon>
        <taxon>Fungi</taxon>
        <taxon>Dikarya</taxon>
        <taxon>Basidiomycota</taxon>
        <taxon>Agaricomycotina</taxon>
        <taxon>Agaricomycetes</taxon>
        <taxon>Russulales</taxon>
        <taxon>Bondarzewiaceae</taxon>
        <taxon>Heterobasidion</taxon>
        <taxon>Heterobasidion annosum species complex</taxon>
    </lineage>
</organism>
<evidence type="ECO:0000313" key="2">
    <source>
        <dbReference type="Proteomes" id="UP000030671"/>
    </source>
</evidence>
<reference evidence="1 2" key="1">
    <citation type="journal article" date="2012" name="New Phytol.">
        <title>Insight into trade-off between wood decay and parasitism from the genome of a fungal forest pathogen.</title>
        <authorList>
            <person name="Olson A."/>
            <person name="Aerts A."/>
            <person name="Asiegbu F."/>
            <person name="Belbahri L."/>
            <person name="Bouzid O."/>
            <person name="Broberg A."/>
            <person name="Canback B."/>
            <person name="Coutinho P.M."/>
            <person name="Cullen D."/>
            <person name="Dalman K."/>
            <person name="Deflorio G."/>
            <person name="van Diepen L.T."/>
            <person name="Dunand C."/>
            <person name="Duplessis S."/>
            <person name="Durling M."/>
            <person name="Gonthier P."/>
            <person name="Grimwood J."/>
            <person name="Fossdal C.G."/>
            <person name="Hansson D."/>
            <person name="Henrissat B."/>
            <person name="Hietala A."/>
            <person name="Himmelstrand K."/>
            <person name="Hoffmeister D."/>
            <person name="Hogberg N."/>
            <person name="James T.Y."/>
            <person name="Karlsson M."/>
            <person name="Kohler A."/>
            <person name="Kues U."/>
            <person name="Lee Y.H."/>
            <person name="Lin Y.C."/>
            <person name="Lind M."/>
            <person name="Lindquist E."/>
            <person name="Lombard V."/>
            <person name="Lucas S."/>
            <person name="Lunden K."/>
            <person name="Morin E."/>
            <person name="Murat C."/>
            <person name="Park J."/>
            <person name="Raffaello T."/>
            <person name="Rouze P."/>
            <person name="Salamov A."/>
            <person name="Schmutz J."/>
            <person name="Solheim H."/>
            <person name="Stahlberg J."/>
            <person name="Velez H."/>
            <person name="de Vries R.P."/>
            <person name="Wiebenga A."/>
            <person name="Woodward S."/>
            <person name="Yakovlev I."/>
            <person name="Garbelotto M."/>
            <person name="Martin F."/>
            <person name="Grigoriev I.V."/>
            <person name="Stenlid J."/>
        </authorList>
    </citation>
    <scope>NUCLEOTIDE SEQUENCE [LARGE SCALE GENOMIC DNA]</scope>
    <source>
        <strain evidence="1 2">TC 32-1</strain>
    </source>
</reference>
<dbReference type="InParanoid" id="W4JY64"/>
<accession>W4JY64</accession>
<dbReference type="KEGG" id="hir:HETIRDRAFT_441618"/>
<dbReference type="AlphaFoldDB" id="W4JY64"/>
<protein>
    <submittedName>
        <fullName evidence="1">Uncharacterized protein</fullName>
    </submittedName>
</protein>
<dbReference type="Proteomes" id="UP000030671">
    <property type="component" value="Unassembled WGS sequence"/>
</dbReference>
<dbReference type="OrthoDB" id="3055381at2759"/>
<proteinExistence type="predicted"/>
<gene>
    <name evidence="1" type="ORF">HETIRDRAFT_441618</name>
</gene>
<dbReference type="RefSeq" id="XP_009550368.1">
    <property type="nucleotide sequence ID" value="XM_009552073.1"/>
</dbReference>
<dbReference type="EMBL" id="KI925462">
    <property type="protein sequence ID" value="ETW78394.1"/>
    <property type="molecule type" value="Genomic_DNA"/>
</dbReference>
<dbReference type="HOGENOM" id="CLU_1428169_0_0_1"/>
<name>W4JY64_HETIT</name>